<evidence type="ECO:0000256" key="1">
    <source>
        <dbReference type="SAM" id="MobiDB-lite"/>
    </source>
</evidence>
<evidence type="ECO:0000259" key="2">
    <source>
        <dbReference type="PROSITE" id="PS51733"/>
    </source>
</evidence>
<dbReference type="CDD" id="cd16443">
    <property type="entry name" value="LplA"/>
    <property type="match status" value="1"/>
</dbReference>
<dbReference type="GeneID" id="303203937"/>
<dbReference type="OrthoDB" id="9788148at2"/>
<name>A0A086ZQ59_9BIFI</name>
<dbReference type="InterPro" id="IPR045864">
    <property type="entry name" value="aa-tRNA-synth_II/BPL/LPL"/>
</dbReference>
<dbReference type="GO" id="GO:0016779">
    <property type="term" value="F:nucleotidyltransferase activity"/>
    <property type="evidence" value="ECO:0007669"/>
    <property type="project" value="UniProtKB-KW"/>
</dbReference>
<dbReference type="EC" id="2.7.7.63" evidence="3"/>
<proteinExistence type="predicted"/>
<dbReference type="InterPro" id="IPR004143">
    <property type="entry name" value="BPL_LPL_catalytic"/>
</dbReference>
<feature type="domain" description="BPL/LPL catalytic" evidence="2">
    <location>
        <begin position="166"/>
        <end position="363"/>
    </location>
</feature>
<sequence length="371" mass="40583">MRGEYKTPGGKLVGVSVSCDPAGFVTSCHIDGDFFMEGDETGQRALLAALETALCHGDDLGTVCSAHPQVRLIGVDADAFTIAFRRAVGTDTDRHGLAVSPPQPHTPPQPGPAADRRVLDQIERKAERRRRARWQALNSQIIHDIPRMPQDQMDLDIRMAERVASGELPATLRFWEWAAPAVVIGRFQSLEDEVNLEQARQEGFTVVRRCTGGGAMFIEPGNTITYSLYAPRDFVAGMSIEESYRQCDQWVIDALHDLGIDATFTGINDISSNAGKIAGAAQRRFPPIGSGPGAVLHHVTMAYDIDATAMTRILNTSREKLSDKAVKSARRRVDPLRSQTGMSRDRLIGRLIFAASHPRSDNPGMPDEPSS</sequence>
<dbReference type="RefSeq" id="WP_051616698.1">
    <property type="nucleotide sequence ID" value="NZ_JGYQ01000007.1"/>
</dbReference>
<evidence type="ECO:0000313" key="3">
    <source>
        <dbReference type="EMBL" id="KFI48659.1"/>
    </source>
</evidence>
<keyword evidence="4" id="KW-1185">Reference proteome</keyword>
<feature type="compositionally biased region" description="Pro residues" evidence="1">
    <location>
        <begin position="101"/>
        <end position="111"/>
    </location>
</feature>
<dbReference type="Gene3D" id="3.30.390.50">
    <property type="entry name" value="CO dehydrogenase flavoprotein, C-terminal domain"/>
    <property type="match status" value="1"/>
</dbReference>
<dbReference type="PROSITE" id="PS51733">
    <property type="entry name" value="BPL_LPL_CATALYTIC"/>
    <property type="match status" value="1"/>
</dbReference>
<gene>
    <name evidence="3" type="ORF">BBOU_0789</name>
</gene>
<protein>
    <submittedName>
        <fullName evidence="3">Biotin/lipoate A/B protein ligase</fullName>
        <ecNumber evidence="3">2.7.7.63</ecNumber>
    </submittedName>
</protein>
<dbReference type="Pfam" id="PF21948">
    <property type="entry name" value="LplA-B_cat"/>
    <property type="match status" value="1"/>
</dbReference>
<keyword evidence="3" id="KW-0436">Ligase</keyword>
<feature type="region of interest" description="Disordered" evidence="1">
    <location>
        <begin position="93"/>
        <end position="117"/>
    </location>
</feature>
<reference evidence="3 4" key="1">
    <citation type="submission" date="2014-03" db="EMBL/GenBank/DDBJ databases">
        <title>Genomics of Bifidobacteria.</title>
        <authorList>
            <person name="Ventura M."/>
            <person name="Milani C."/>
            <person name="Lugli G.A."/>
        </authorList>
    </citation>
    <scope>NUCLEOTIDE SEQUENCE [LARGE SCALE GENOMIC DNA]</scope>
    <source>
        <strain evidence="3 4">LMG 10736</strain>
    </source>
</reference>
<keyword evidence="3" id="KW-0548">Nucleotidyltransferase</keyword>
<dbReference type="GO" id="GO:0016874">
    <property type="term" value="F:ligase activity"/>
    <property type="evidence" value="ECO:0007669"/>
    <property type="project" value="UniProtKB-KW"/>
</dbReference>
<dbReference type="Gene3D" id="3.30.930.10">
    <property type="entry name" value="Bira Bifunctional Protein, Domain 2"/>
    <property type="match status" value="1"/>
</dbReference>
<organism evidence="3 4">
    <name type="scientific">Bifidobacterium boum</name>
    <dbReference type="NCBI Taxonomy" id="78343"/>
    <lineage>
        <taxon>Bacteria</taxon>
        <taxon>Bacillati</taxon>
        <taxon>Actinomycetota</taxon>
        <taxon>Actinomycetes</taxon>
        <taxon>Bifidobacteriales</taxon>
        <taxon>Bifidobacteriaceae</taxon>
        <taxon>Bifidobacterium</taxon>
    </lineage>
</organism>
<dbReference type="EMBL" id="JGYQ01000007">
    <property type="protein sequence ID" value="KFI48659.1"/>
    <property type="molecule type" value="Genomic_DNA"/>
</dbReference>
<comment type="caution">
    <text evidence="3">The sequence shown here is derived from an EMBL/GenBank/DDBJ whole genome shotgun (WGS) entry which is preliminary data.</text>
</comment>
<dbReference type="SUPFAM" id="SSF55681">
    <property type="entry name" value="Class II aaRS and biotin synthetases"/>
    <property type="match status" value="1"/>
</dbReference>
<keyword evidence="3" id="KW-0808">Transferase</keyword>
<dbReference type="InterPro" id="IPR050664">
    <property type="entry name" value="Octanoyltrans_LipM/LipL"/>
</dbReference>
<evidence type="ECO:0000313" key="4">
    <source>
        <dbReference type="Proteomes" id="UP000029093"/>
    </source>
</evidence>
<accession>A0A086ZQ59</accession>
<dbReference type="AlphaFoldDB" id="A0A086ZQ59"/>
<dbReference type="Proteomes" id="UP000029093">
    <property type="component" value="Unassembled WGS sequence"/>
</dbReference>
<dbReference type="PANTHER" id="PTHR43679:SF2">
    <property type="entry name" value="OCTANOYL-[GCVH]:PROTEIN N-OCTANOYLTRANSFERASE"/>
    <property type="match status" value="1"/>
</dbReference>
<dbReference type="PANTHER" id="PTHR43679">
    <property type="entry name" value="OCTANOYLTRANSFERASE LIPM-RELATED"/>
    <property type="match status" value="1"/>
</dbReference>